<dbReference type="PROSITE" id="PS50956">
    <property type="entry name" value="HTH_ASNC_2"/>
    <property type="match status" value="1"/>
</dbReference>
<dbReference type="PANTHER" id="PTHR30154:SF34">
    <property type="entry name" value="TRANSCRIPTIONAL REGULATOR AZLB"/>
    <property type="match status" value="1"/>
</dbReference>
<evidence type="ECO:0000256" key="2">
    <source>
        <dbReference type="ARBA" id="ARBA00023125"/>
    </source>
</evidence>
<dbReference type="Pfam" id="PF01037">
    <property type="entry name" value="AsnC_trans_reg"/>
    <property type="match status" value="1"/>
</dbReference>
<dbReference type="PANTHER" id="PTHR30154">
    <property type="entry name" value="LEUCINE-RESPONSIVE REGULATORY PROTEIN"/>
    <property type="match status" value="1"/>
</dbReference>
<dbReference type="InterPro" id="IPR019885">
    <property type="entry name" value="Tscrpt_reg_HTH_AsnC-type_CS"/>
</dbReference>
<proteinExistence type="predicted"/>
<reference evidence="5 6" key="1">
    <citation type="submission" date="2019-10" db="EMBL/GenBank/DDBJ databases">
        <title>Whole genome shotgun sequence of Acrocarpospora pleiomorpha NBRC 16267.</title>
        <authorList>
            <person name="Ichikawa N."/>
            <person name="Kimura A."/>
            <person name="Kitahashi Y."/>
            <person name="Komaki H."/>
            <person name="Oguchi A."/>
        </authorList>
    </citation>
    <scope>NUCLEOTIDE SEQUENCE [LARGE SCALE GENOMIC DNA]</scope>
    <source>
        <strain evidence="5 6">NBRC 16267</strain>
    </source>
</reference>
<dbReference type="Gene3D" id="1.10.10.10">
    <property type="entry name" value="Winged helix-like DNA-binding domain superfamily/Winged helix DNA-binding domain"/>
    <property type="match status" value="1"/>
</dbReference>
<keyword evidence="6" id="KW-1185">Reference proteome</keyword>
<dbReference type="AlphaFoldDB" id="A0A5M3Y6Z1"/>
<dbReference type="Pfam" id="PF13404">
    <property type="entry name" value="HTH_AsnC-type"/>
    <property type="match status" value="1"/>
</dbReference>
<protein>
    <submittedName>
        <fullName evidence="5">Transcriptional regulator</fullName>
    </submittedName>
</protein>
<dbReference type="SUPFAM" id="SSF54909">
    <property type="entry name" value="Dimeric alpha+beta barrel"/>
    <property type="match status" value="1"/>
</dbReference>
<organism evidence="5 6">
    <name type="scientific">Acrocarpospora pleiomorpha</name>
    <dbReference type="NCBI Taxonomy" id="90975"/>
    <lineage>
        <taxon>Bacteria</taxon>
        <taxon>Bacillati</taxon>
        <taxon>Actinomycetota</taxon>
        <taxon>Actinomycetes</taxon>
        <taxon>Streptosporangiales</taxon>
        <taxon>Streptosporangiaceae</taxon>
        <taxon>Acrocarpospora</taxon>
    </lineage>
</organism>
<dbReference type="InterPro" id="IPR019888">
    <property type="entry name" value="Tscrpt_reg_AsnC-like"/>
</dbReference>
<evidence type="ECO:0000313" key="5">
    <source>
        <dbReference type="EMBL" id="GES27438.1"/>
    </source>
</evidence>
<evidence type="ECO:0000313" key="6">
    <source>
        <dbReference type="Proteomes" id="UP000377595"/>
    </source>
</evidence>
<evidence type="ECO:0000259" key="4">
    <source>
        <dbReference type="PROSITE" id="PS50956"/>
    </source>
</evidence>
<keyword evidence="2" id="KW-0238">DNA-binding</keyword>
<dbReference type="InterPro" id="IPR019887">
    <property type="entry name" value="Tscrpt_reg_AsnC/Lrp_C"/>
</dbReference>
<feature type="domain" description="HTH asnC-type" evidence="4">
    <location>
        <begin position="5"/>
        <end position="71"/>
    </location>
</feature>
<keyword evidence="1" id="KW-0805">Transcription regulation</keyword>
<dbReference type="InterPro" id="IPR011008">
    <property type="entry name" value="Dimeric_a/b-barrel"/>
</dbReference>
<dbReference type="OrthoDB" id="4050641at2"/>
<dbReference type="EMBL" id="BLAF01000131">
    <property type="protein sequence ID" value="GES27438.1"/>
    <property type="molecule type" value="Genomic_DNA"/>
</dbReference>
<accession>A0A5M3Y6Z1</accession>
<dbReference type="GO" id="GO:0005829">
    <property type="term" value="C:cytosol"/>
    <property type="evidence" value="ECO:0007669"/>
    <property type="project" value="TreeGrafter"/>
</dbReference>
<evidence type="ECO:0000256" key="3">
    <source>
        <dbReference type="ARBA" id="ARBA00023163"/>
    </source>
</evidence>
<dbReference type="PRINTS" id="PR00033">
    <property type="entry name" value="HTHASNC"/>
</dbReference>
<name>A0A5M3Y6Z1_9ACTN</name>
<dbReference type="SMART" id="SM00344">
    <property type="entry name" value="HTH_ASNC"/>
    <property type="match status" value="1"/>
</dbReference>
<dbReference type="Proteomes" id="UP000377595">
    <property type="component" value="Unassembled WGS sequence"/>
</dbReference>
<sequence>MTDALDSLDWSVIRALEEDGRRPFREIGRALGVSEATIRARVRRMQESGLLRIVAFTDPARVQSPYQLALVVMRVEPSRHEAIVEALSRHPEVSYVSTVMGRADILAEVLVRDQKQLWEIVSRKIRVIEGVVDAETMLIVEVHKLRYVLPNGEAAES</sequence>
<dbReference type="PROSITE" id="PS00519">
    <property type="entry name" value="HTH_ASNC_1"/>
    <property type="match status" value="1"/>
</dbReference>
<dbReference type="SUPFAM" id="SSF46785">
    <property type="entry name" value="Winged helix' DNA-binding domain"/>
    <property type="match status" value="1"/>
</dbReference>
<dbReference type="InterPro" id="IPR036390">
    <property type="entry name" value="WH_DNA-bd_sf"/>
</dbReference>
<dbReference type="GO" id="GO:0043565">
    <property type="term" value="F:sequence-specific DNA binding"/>
    <property type="evidence" value="ECO:0007669"/>
    <property type="project" value="InterPro"/>
</dbReference>
<gene>
    <name evidence="5" type="ORF">Aple_103380</name>
</gene>
<dbReference type="Gene3D" id="3.30.70.920">
    <property type="match status" value="1"/>
</dbReference>
<evidence type="ECO:0000256" key="1">
    <source>
        <dbReference type="ARBA" id="ARBA00023015"/>
    </source>
</evidence>
<dbReference type="InterPro" id="IPR000485">
    <property type="entry name" value="AsnC-type_HTH_dom"/>
</dbReference>
<dbReference type="RefSeq" id="WP_155352094.1">
    <property type="nucleotide sequence ID" value="NZ_BAAAHM010000013.1"/>
</dbReference>
<dbReference type="InterPro" id="IPR036388">
    <property type="entry name" value="WH-like_DNA-bd_sf"/>
</dbReference>
<dbReference type="GO" id="GO:0043200">
    <property type="term" value="P:response to amino acid"/>
    <property type="evidence" value="ECO:0007669"/>
    <property type="project" value="TreeGrafter"/>
</dbReference>
<keyword evidence="3" id="KW-0804">Transcription</keyword>
<comment type="caution">
    <text evidence="5">The sequence shown here is derived from an EMBL/GenBank/DDBJ whole genome shotgun (WGS) entry which is preliminary data.</text>
</comment>